<protein>
    <submittedName>
        <fullName evidence="1">Uncharacterized protein</fullName>
    </submittedName>
</protein>
<name>A0A328P6V6_9GAMM</name>
<reference evidence="1 2" key="1">
    <citation type="journal article" date="2018" name="Genet. Mol. Biol.">
        <title>The genome sequence of Dyella jiangningensis FCAV SCS01 from a lignocellulose-decomposing microbial consortium metagenome reveals potential for biotechnological applications.</title>
        <authorList>
            <person name="Desiderato J.G."/>
            <person name="Alvarenga D.O."/>
            <person name="Constancio M.T.L."/>
            <person name="Alves L.M.C."/>
            <person name="Varani A.M."/>
        </authorList>
    </citation>
    <scope>NUCLEOTIDE SEQUENCE [LARGE SCALE GENOMIC DNA]</scope>
    <source>
        <strain evidence="1 2">FCAV SCS01</strain>
    </source>
</reference>
<evidence type="ECO:0000313" key="1">
    <source>
        <dbReference type="EMBL" id="RAO77043.1"/>
    </source>
</evidence>
<sequence>MRRAEVTAQVAERTRLAPLACENVLNTFAAIRGDAWGRASKGARRNHAYVIAEIARRTGESERTCGDIMTAFEQVVEDAFRGKLDVGRKKER</sequence>
<dbReference type="EMBL" id="NFZS01000001">
    <property type="protein sequence ID" value="RAO77043.1"/>
    <property type="molecule type" value="Genomic_DNA"/>
</dbReference>
<evidence type="ECO:0000313" key="2">
    <source>
        <dbReference type="Proteomes" id="UP000248926"/>
    </source>
</evidence>
<accession>A0A328P6V6</accession>
<proteinExistence type="predicted"/>
<keyword evidence="2" id="KW-1185">Reference proteome</keyword>
<organism evidence="1 2">
    <name type="scientific">Dyella jiangningensis</name>
    <dbReference type="NCBI Taxonomy" id="1379159"/>
    <lineage>
        <taxon>Bacteria</taxon>
        <taxon>Pseudomonadati</taxon>
        <taxon>Pseudomonadota</taxon>
        <taxon>Gammaproteobacteria</taxon>
        <taxon>Lysobacterales</taxon>
        <taxon>Rhodanobacteraceae</taxon>
        <taxon>Dyella</taxon>
    </lineage>
</organism>
<comment type="caution">
    <text evidence="1">The sequence shown here is derived from an EMBL/GenBank/DDBJ whole genome shotgun (WGS) entry which is preliminary data.</text>
</comment>
<gene>
    <name evidence="1" type="ORF">CA260_03830</name>
</gene>
<dbReference type="AlphaFoldDB" id="A0A328P6V6"/>
<dbReference type="Proteomes" id="UP000248926">
    <property type="component" value="Unassembled WGS sequence"/>
</dbReference>
<dbReference type="OrthoDB" id="997940at2"/>